<dbReference type="InterPro" id="IPR001383">
    <property type="entry name" value="Ribosomal_bL28_bact-type"/>
</dbReference>
<dbReference type="PANTHER" id="PTHR39080:SF1">
    <property type="entry name" value="LARGE RIBOSOMAL SUBUNIT PROTEIN BL28A"/>
    <property type="match status" value="1"/>
</dbReference>
<evidence type="ECO:0000256" key="5">
    <source>
        <dbReference type="HAMAP-Rule" id="MF_00373"/>
    </source>
</evidence>
<dbReference type="Pfam" id="PF00830">
    <property type="entry name" value="Ribosomal_L28"/>
    <property type="match status" value="1"/>
</dbReference>
<dbReference type="EMBL" id="ATBP01000001">
    <property type="protein sequence ID" value="ETR74680.1"/>
    <property type="molecule type" value="Genomic_DNA"/>
</dbReference>
<evidence type="ECO:0000256" key="3">
    <source>
        <dbReference type="ARBA" id="ARBA00023274"/>
    </source>
</evidence>
<evidence type="ECO:0000256" key="4">
    <source>
        <dbReference type="ARBA" id="ARBA00035174"/>
    </source>
</evidence>
<keyword evidence="2 5" id="KW-0689">Ribosomal protein</keyword>
<dbReference type="GO" id="GO:0005840">
    <property type="term" value="C:ribosome"/>
    <property type="evidence" value="ECO:0007669"/>
    <property type="project" value="UniProtKB-KW"/>
</dbReference>
<dbReference type="Proteomes" id="UP000189670">
    <property type="component" value="Unassembled WGS sequence"/>
</dbReference>
<dbReference type="NCBIfam" id="TIGR00009">
    <property type="entry name" value="L28"/>
    <property type="match status" value="1"/>
</dbReference>
<keyword evidence="3 5" id="KW-0687">Ribonucleoprotein</keyword>
<name>A0A1V1PIR7_9BACT</name>
<evidence type="ECO:0000313" key="7">
    <source>
        <dbReference type="Proteomes" id="UP000189670"/>
    </source>
</evidence>
<reference evidence="7" key="1">
    <citation type="submission" date="2012-11" db="EMBL/GenBank/DDBJ databases">
        <authorList>
            <person name="Lucero-Rivera Y.E."/>
            <person name="Tovar-Ramirez D."/>
        </authorList>
    </citation>
    <scope>NUCLEOTIDE SEQUENCE [LARGE SCALE GENOMIC DNA]</scope>
    <source>
        <strain evidence="7">Araruama</strain>
    </source>
</reference>
<dbReference type="Gene3D" id="2.20.150.30">
    <property type="match status" value="1"/>
</dbReference>
<dbReference type="SUPFAM" id="SSF143800">
    <property type="entry name" value="L28p-like"/>
    <property type="match status" value="1"/>
</dbReference>
<gene>
    <name evidence="5 6" type="primary">rpmB</name>
    <name evidence="6" type="ORF">OMM_06197</name>
</gene>
<dbReference type="GO" id="GO:1990904">
    <property type="term" value="C:ribonucleoprotein complex"/>
    <property type="evidence" value="ECO:0007669"/>
    <property type="project" value="UniProtKB-KW"/>
</dbReference>
<evidence type="ECO:0000256" key="1">
    <source>
        <dbReference type="ARBA" id="ARBA00008760"/>
    </source>
</evidence>
<dbReference type="GO" id="GO:0006412">
    <property type="term" value="P:translation"/>
    <property type="evidence" value="ECO:0007669"/>
    <property type="project" value="UniProtKB-UniRule"/>
</dbReference>
<dbReference type="GO" id="GO:0003735">
    <property type="term" value="F:structural constituent of ribosome"/>
    <property type="evidence" value="ECO:0007669"/>
    <property type="project" value="InterPro"/>
</dbReference>
<dbReference type="HAMAP" id="MF_00373">
    <property type="entry name" value="Ribosomal_bL28"/>
    <property type="match status" value="1"/>
</dbReference>
<evidence type="ECO:0000313" key="6">
    <source>
        <dbReference type="EMBL" id="ETR74680.1"/>
    </source>
</evidence>
<proteinExistence type="inferred from homology"/>
<dbReference type="AlphaFoldDB" id="A0A1V1PIR7"/>
<dbReference type="InterPro" id="IPR026569">
    <property type="entry name" value="Ribosomal_bL28"/>
</dbReference>
<protein>
    <recommendedName>
        <fullName evidence="4 5">Large ribosomal subunit protein bL28</fullName>
    </recommendedName>
</protein>
<dbReference type="InterPro" id="IPR037147">
    <property type="entry name" value="Ribosomal_bL28_sf"/>
</dbReference>
<dbReference type="InterPro" id="IPR050096">
    <property type="entry name" value="Bacterial_rp_bL28"/>
</dbReference>
<organism evidence="6 7">
    <name type="scientific">Candidatus Magnetoglobus multicellularis str. Araruama</name>
    <dbReference type="NCBI Taxonomy" id="890399"/>
    <lineage>
        <taxon>Bacteria</taxon>
        <taxon>Pseudomonadati</taxon>
        <taxon>Thermodesulfobacteriota</taxon>
        <taxon>Desulfobacteria</taxon>
        <taxon>Desulfobacterales</taxon>
        <taxon>Desulfobacteraceae</taxon>
        <taxon>Candidatus Magnetoglobus</taxon>
    </lineage>
</organism>
<comment type="similarity">
    <text evidence="1 5">Belongs to the bacterial ribosomal protein bL28 family.</text>
</comment>
<dbReference type="InterPro" id="IPR034704">
    <property type="entry name" value="Ribosomal_bL28/bL31-like_sf"/>
</dbReference>
<evidence type="ECO:0000256" key="2">
    <source>
        <dbReference type="ARBA" id="ARBA00022980"/>
    </source>
</evidence>
<comment type="caution">
    <text evidence="6">The sequence shown here is derived from an EMBL/GenBank/DDBJ whole genome shotgun (WGS) entry which is preliminary data.</text>
</comment>
<accession>A0A1V1PIR7</accession>
<dbReference type="PANTHER" id="PTHR39080">
    <property type="entry name" value="50S RIBOSOMAL PROTEIN L28"/>
    <property type="match status" value="1"/>
</dbReference>
<dbReference type="Gene3D" id="2.30.170.40">
    <property type="entry name" value="Ribosomal protein L28/L24"/>
    <property type="match status" value="1"/>
</dbReference>
<sequence length="70" mass="7956">MSKVCDICGKKPMVGNHVSHAHNVNKRRFTPNLQRVRAKHQGQTQKIMACTRCIRSGKVEKVPRGAQKFE</sequence>